<dbReference type="PANTHER" id="PTHR10334">
    <property type="entry name" value="CYSTEINE-RICH SECRETORY PROTEIN-RELATED"/>
    <property type="match status" value="1"/>
</dbReference>
<dbReference type="InterPro" id="IPR001283">
    <property type="entry name" value="CRISP-related"/>
</dbReference>
<protein>
    <recommendedName>
        <fullName evidence="6">SCP domain-containing protein</fullName>
    </recommendedName>
</protein>
<feature type="region of interest" description="Disordered" evidence="1">
    <location>
        <begin position="234"/>
        <end position="263"/>
    </location>
</feature>
<feature type="compositionally biased region" description="Polar residues" evidence="1">
    <location>
        <begin position="42"/>
        <end position="56"/>
    </location>
</feature>
<dbReference type="Gene3D" id="3.40.33.10">
    <property type="entry name" value="CAP"/>
    <property type="match status" value="1"/>
</dbReference>
<reference evidence="4 5" key="1">
    <citation type="submission" date="2024-11" db="EMBL/GenBank/DDBJ databases">
        <title>Chromosome-level genome assembly of the freshwater bivalve Anodonta woodiana.</title>
        <authorList>
            <person name="Chen X."/>
        </authorList>
    </citation>
    <scope>NUCLEOTIDE SEQUENCE [LARGE SCALE GENOMIC DNA]</scope>
    <source>
        <strain evidence="4">MN2024</strain>
        <tissue evidence="4">Gills</tissue>
    </source>
</reference>
<dbReference type="AlphaFoldDB" id="A0ABD3VHP8"/>
<evidence type="ECO:0000313" key="4">
    <source>
        <dbReference type="EMBL" id="KAL3861104.1"/>
    </source>
</evidence>
<dbReference type="InterPro" id="IPR035940">
    <property type="entry name" value="CAP_sf"/>
</dbReference>
<feature type="domain" description="EGF-like" evidence="2">
    <location>
        <begin position="612"/>
        <end position="647"/>
    </location>
</feature>
<evidence type="ECO:0000259" key="2">
    <source>
        <dbReference type="SMART" id="SM00181"/>
    </source>
</evidence>
<dbReference type="Pfam" id="PF00188">
    <property type="entry name" value="CAP"/>
    <property type="match status" value="1"/>
</dbReference>
<feature type="domain" description="SCP" evidence="3">
    <location>
        <begin position="297"/>
        <end position="441"/>
    </location>
</feature>
<accession>A0ABD3VHP8</accession>
<evidence type="ECO:0000256" key="1">
    <source>
        <dbReference type="SAM" id="MobiDB-lite"/>
    </source>
</evidence>
<name>A0ABD3VHP8_SINWO</name>
<dbReference type="SMART" id="SM00181">
    <property type="entry name" value="EGF"/>
    <property type="match status" value="2"/>
</dbReference>
<evidence type="ECO:0008006" key="6">
    <source>
        <dbReference type="Google" id="ProtNLM"/>
    </source>
</evidence>
<evidence type="ECO:0000259" key="3">
    <source>
        <dbReference type="SMART" id="SM00198"/>
    </source>
</evidence>
<dbReference type="Proteomes" id="UP001634394">
    <property type="component" value="Unassembled WGS sequence"/>
</dbReference>
<feature type="region of interest" description="Disordered" evidence="1">
    <location>
        <begin position="117"/>
        <end position="215"/>
    </location>
</feature>
<comment type="caution">
    <text evidence="4">The sequence shown here is derived from an EMBL/GenBank/DDBJ whole genome shotgun (WGS) entry which is preliminary data.</text>
</comment>
<dbReference type="InterPro" id="IPR000742">
    <property type="entry name" value="EGF"/>
</dbReference>
<dbReference type="SMART" id="SM00198">
    <property type="entry name" value="SCP"/>
    <property type="match status" value="1"/>
</dbReference>
<dbReference type="InterPro" id="IPR014044">
    <property type="entry name" value="CAP_dom"/>
</dbReference>
<dbReference type="EMBL" id="JBJQND010000011">
    <property type="protein sequence ID" value="KAL3861104.1"/>
    <property type="molecule type" value="Genomic_DNA"/>
</dbReference>
<dbReference type="SUPFAM" id="SSF55797">
    <property type="entry name" value="PR-1-like"/>
    <property type="match status" value="1"/>
</dbReference>
<keyword evidence="5" id="KW-1185">Reference proteome</keyword>
<organism evidence="4 5">
    <name type="scientific">Sinanodonta woodiana</name>
    <name type="common">Chinese pond mussel</name>
    <name type="synonym">Anodonta woodiana</name>
    <dbReference type="NCBI Taxonomy" id="1069815"/>
    <lineage>
        <taxon>Eukaryota</taxon>
        <taxon>Metazoa</taxon>
        <taxon>Spiralia</taxon>
        <taxon>Lophotrochozoa</taxon>
        <taxon>Mollusca</taxon>
        <taxon>Bivalvia</taxon>
        <taxon>Autobranchia</taxon>
        <taxon>Heteroconchia</taxon>
        <taxon>Palaeoheterodonta</taxon>
        <taxon>Unionida</taxon>
        <taxon>Unionoidea</taxon>
        <taxon>Unionidae</taxon>
        <taxon>Unioninae</taxon>
        <taxon>Sinanodonta</taxon>
    </lineage>
</organism>
<evidence type="ECO:0000313" key="5">
    <source>
        <dbReference type="Proteomes" id="UP001634394"/>
    </source>
</evidence>
<feature type="region of interest" description="Disordered" evidence="1">
    <location>
        <begin position="42"/>
        <end position="68"/>
    </location>
</feature>
<sequence>MRSVGPSDQAGRDIISFAVRGFTPVASGSITLPINLDQSKSNTRRFQGQLQPNGSQAHDGGVTANSFPTGSLSFQNDIKHNMFVDSQLVTTVVNPGNTSHSDIPWLWQSLEISDKITGGSDSGSHKSTAKSAVDSGSDKKKTPRNNTWLNGPPQHPGFKQTDGITGFNTRQPDSFDGNNDSTTSSRNKPDSRNSLFSSKRTLPTGSPSSIFTTESRTIDISSGSLSGTFGMGTFSSSNSSSTVDSLGTRSITPSLSSTTTTSQQKTITCSEEYKAIRGHTLCMNDDPRVVLSGVTTANKISILNLHNDMRATIQPPAADLVALKWDERLAIIAAKWAKQCTFGHDNERRVLEIGTHIGQNVAVGHATWEEVVRTWYSEIRLWQYGIDPDTYLGTGRWMDVAHFTQIVQNTTYLVGCGYAECRNSPYIRFFVCNYAAGQSELAYPYTAGPRCGACARNCKNGLCDCGNNVCYNKGTLDPGTCTCKCRKPYAGSTCELLDCPVEDQWMCGQDWTAEYCSIYYNVPEECPHMCGLCKAGGVGGKIRQQIKPNTTFVSDYGCRYSGIRATPEECKRYGDNGSDMNMCAREGGTISCGDCDRFINVKRDYCPVMCGLCDAPCDGKRCANSGTLDVTSCTCTCRPPFAGSTCEQVDCPPTGDPLYCRLWPRHYCGVYYNVPEECPYMCDLCSMMTTRADP</sequence>
<feature type="compositionally biased region" description="Polar residues" evidence="1">
    <location>
        <begin position="162"/>
        <end position="215"/>
    </location>
</feature>
<proteinExistence type="predicted"/>
<dbReference type="PRINTS" id="PR00837">
    <property type="entry name" value="V5TPXLIKE"/>
</dbReference>
<gene>
    <name evidence="4" type="ORF">ACJMK2_007176</name>
</gene>
<feature type="domain" description="EGF-like" evidence="2">
    <location>
        <begin position="457"/>
        <end position="495"/>
    </location>
</feature>